<gene>
    <name evidence="1" type="ORF">JVT61DRAFT_12636</name>
</gene>
<evidence type="ECO:0000313" key="2">
    <source>
        <dbReference type="Proteomes" id="UP000683000"/>
    </source>
</evidence>
<evidence type="ECO:0000313" key="1">
    <source>
        <dbReference type="EMBL" id="KAG6378381.1"/>
    </source>
</evidence>
<sequence>MSVGVRTGRGSNLAVNLFIFTDPEILLISAQHNMRPSSPERSLDATSIANGVELVTETATRPEHRTWRTTMNSNSVEKQIKGISKVVAQSASFMGTASSGMIPLPKSIV</sequence>
<keyword evidence="2" id="KW-1185">Reference proteome</keyword>
<dbReference type="Proteomes" id="UP000683000">
    <property type="component" value="Unassembled WGS sequence"/>
</dbReference>
<reference evidence="1" key="1">
    <citation type="submission" date="2021-03" db="EMBL/GenBank/DDBJ databases">
        <title>Evolutionary innovations through gain and loss of genes in the ectomycorrhizal Boletales.</title>
        <authorList>
            <person name="Wu G."/>
            <person name="Miyauchi S."/>
            <person name="Morin E."/>
            <person name="Yang Z.-L."/>
            <person name="Xu J."/>
            <person name="Martin F.M."/>
        </authorList>
    </citation>
    <scope>NUCLEOTIDE SEQUENCE</scope>
    <source>
        <strain evidence="1">BR01</strain>
    </source>
</reference>
<protein>
    <submittedName>
        <fullName evidence="1">Uncharacterized protein</fullName>
    </submittedName>
</protein>
<organism evidence="1 2">
    <name type="scientific">Boletus reticuloceps</name>
    <dbReference type="NCBI Taxonomy" id="495285"/>
    <lineage>
        <taxon>Eukaryota</taxon>
        <taxon>Fungi</taxon>
        <taxon>Dikarya</taxon>
        <taxon>Basidiomycota</taxon>
        <taxon>Agaricomycotina</taxon>
        <taxon>Agaricomycetes</taxon>
        <taxon>Agaricomycetidae</taxon>
        <taxon>Boletales</taxon>
        <taxon>Boletineae</taxon>
        <taxon>Boletaceae</taxon>
        <taxon>Boletoideae</taxon>
        <taxon>Boletus</taxon>
    </lineage>
</organism>
<dbReference type="EMBL" id="JAGFBS010000006">
    <property type="protein sequence ID" value="KAG6378381.1"/>
    <property type="molecule type" value="Genomic_DNA"/>
</dbReference>
<dbReference type="OrthoDB" id="19657at2759"/>
<dbReference type="AlphaFoldDB" id="A0A8I3ADE8"/>
<proteinExistence type="predicted"/>
<comment type="caution">
    <text evidence="1">The sequence shown here is derived from an EMBL/GenBank/DDBJ whole genome shotgun (WGS) entry which is preliminary data.</text>
</comment>
<name>A0A8I3ADE8_9AGAM</name>
<accession>A0A8I3ADE8</accession>